<evidence type="ECO:0000313" key="4">
    <source>
        <dbReference type="EMBL" id="PHN03955.1"/>
    </source>
</evidence>
<feature type="region of interest" description="Disordered" evidence="1">
    <location>
        <begin position="35"/>
        <end position="56"/>
    </location>
</feature>
<keyword evidence="5" id="KW-1185">Reference proteome</keyword>
<dbReference type="OrthoDB" id="9784101at2"/>
<dbReference type="RefSeq" id="WP_099152668.1">
    <property type="nucleotide sequence ID" value="NZ_PDUD01000028.1"/>
</dbReference>
<dbReference type="SUPFAM" id="SSF53335">
    <property type="entry name" value="S-adenosyl-L-methionine-dependent methyltransferases"/>
    <property type="match status" value="1"/>
</dbReference>
<dbReference type="InterPro" id="IPR029063">
    <property type="entry name" value="SAM-dependent_MTases_sf"/>
</dbReference>
<dbReference type="EMBL" id="PDUD01000028">
    <property type="protein sequence ID" value="PHN03955.1"/>
    <property type="molecule type" value="Genomic_DNA"/>
</dbReference>
<gene>
    <name evidence="4" type="ORF">CRP01_24090</name>
</gene>
<organism evidence="4 5">
    <name type="scientific">Flavilitoribacter nigricans (strain ATCC 23147 / DSM 23189 / NBRC 102662 / NCIMB 1420 / SS-2)</name>
    <name type="common">Lewinella nigricans</name>
    <dbReference type="NCBI Taxonomy" id="1122177"/>
    <lineage>
        <taxon>Bacteria</taxon>
        <taxon>Pseudomonadati</taxon>
        <taxon>Bacteroidota</taxon>
        <taxon>Saprospiria</taxon>
        <taxon>Saprospirales</taxon>
        <taxon>Lewinellaceae</taxon>
        <taxon>Flavilitoribacter</taxon>
    </lineage>
</organism>
<feature type="domain" description="Methyltransferase" evidence="3">
    <location>
        <begin position="87"/>
        <end position="196"/>
    </location>
</feature>
<evidence type="ECO:0000259" key="3">
    <source>
        <dbReference type="Pfam" id="PF13847"/>
    </source>
</evidence>
<evidence type="ECO:0000256" key="1">
    <source>
        <dbReference type="SAM" id="MobiDB-lite"/>
    </source>
</evidence>
<dbReference type="AlphaFoldDB" id="A0A2D0N631"/>
<feature type="signal peptide" evidence="2">
    <location>
        <begin position="1"/>
        <end position="27"/>
    </location>
</feature>
<comment type="caution">
    <text evidence="4">The sequence shown here is derived from an EMBL/GenBank/DDBJ whole genome shotgun (WGS) entry which is preliminary data.</text>
</comment>
<dbReference type="Gene3D" id="3.40.50.150">
    <property type="entry name" value="Vaccinia Virus protein VP39"/>
    <property type="match status" value="1"/>
</dbReference>
<dbReference type="InterPro" id="IPR025714">
    <property type="entry name" value="Methyltranfer_dom"/>
</dbReference>
<feature type="chain" id="PRO_5012587385" description="Methyltransferase domain-containing protein" evidence="2">
    <location>
        <begin position="28"/>
        <end position="248"/>
    </location>
</feature>
<name>A0A2D0N631_FLAN2</name>
<accession>A0A2D0N631</accession>
<dbReference type="Pfam" id="PF13847">
    <property type="entry name" value="Methyltransf_31"/>
    <property type="match status" value="1"/>
</dbReference>
<dbReference type="CDD" id="cd02440">
    <property type="entry name" value="AdoMet_MTases"/>
    <property type="match status" value="1"/>
</dbReference>
<evidence type="ECO:0000256" key="2">
    <source>
        <dbReference type="SAM" id="SignalP"/>
    </source>
</evidence>
<sequence>MATHLPYMRLFTTLTNCIVLSSMLLLSACLDGTSNGSPASDRNGNLSNDPDTQSLRTTEGLREDYINENRVIWQKPDLVLDLMGNLDNKTVADIGAGSGFFSTRLARKAKKVIAIDIDPQTIENLDSIRQMELPENIQDRLEPRLTEPDVANLKAGEANVVLIVNTIIYIPNRIAYLKKLSEGIAPGGQVIIIDFKKKRTPVGPPNQIRIPGFQIEEELYQSGYTNIKVNDTSLDFQYVVIAEKGAAQ</sequence>
<keyword evidence="2" id="KW-0732">Signal</keyword>
<reference evidence="4 5" key="1">
    <citation type="submission" date="2017-10" db="EMBL/GenBank/DDBJ databases">
        <title>The draft genome sequence of Lewinella nigricans NBRC 102662.</title>
        <authorList>
            <person name="Wang K."/>
        </authorList>
    </citation>
    <scope>NUCLEOTIDE SEQUENCE [LARGE SCALE GENOMIC DNA]</scope>
    <source>
        <strain evidence="4 5">NBRC 102662</strain>
    </source>
</reference>
<evidence type="ECO:0000313" key="5">
    <source>
        <dbReference type="Proteomes" id="UP000223913"/>
    </source>
</evidence>
<proteinExistence type="predicted"/>
<dbReference type="Proteomes" id="UP000223913">
    <property type="component" value="Unassembled WGS sequence"/>
</dbReference>
<protein>
    <recommendedName>
        <fullName evidence="3">Methyltransferase domain-containing protein</fullName>
    </recommendedName>
</protein>